<gene>
    <name evidence="1" type="ORF">ACFSX9_02145</name>
</gene>
<evidence type="ECO:0000313" key="1">
    <source>
        <dbReference type="EMBL" id="MFD2907527.1"/>
    </source>
</evidence>
<accession>A0ABW5Z4G1</accession>
<organism evidence="1 2">
    <name type="scientific">Flavobacterium ardleyense</name>
    <dbReference type="NCBI Taxonomy" id="2038737"/>
    <lineage>
        <taxon>Bacteria</taxon>
        <taxon>Pseudomonadati</taxon>
        <taxon>Bacteroidota</taxon>
        <taxon>Flavobacteriia</taxon>
        <taxon>Flavobacteriales</taxon>
        <taxon>Flavobacteriaceae</taxon>
        <taxon>Flavobacterium</taxon>
    </lineage>
</organism>
<name>A0ABW5Z4G1_9FLAO</name>
<dbReference type="EMBL" id="JBHUOL010000006">
    <property type="protein sequence ID" value="MFD2907527.1"/>
    <property type="molecule type" value="Genomic_DNA"/>
</dbReference>
<protein>
    <recommendedName>
        <fullName evidence="3">Nucleotidyltransferase</fullName>
    </recommendedName>
</protein>
<dbReference type="RefSeq" id="WP_379803802.1">
    <property type="nucleotide sequence ID" value="NZ_JBHUOL010000006.1"/>
</dbReference>
<evidence type="ECO:0000313" key="2">
    <source>
        <dbReference type="Proteomes" id="UP001597549"/>
    </source>
</evidence>
<sequence length="145" mass="16601">MSNALNKTYKELAIPYFNEVFNIIDQVLVKLEIPYYLVGVSAVALNLLRDGIKPSRGTKDIDFAIMISAMKEFEQVIKELESEGFNKVEEAPFTLYHSKYNTAIDILPFGQIEENDTINFNERYTDLHLLGFKEVLQHAIPIAIE</sequence>
<keyword evidence="2" id="KW-1185">Reference proteome</keyword>
<reference evidence="2" key="1">
    <citation type="journal article" date="2019" name="Int. J. Syst. Evol. Microbiol.">
        <title>The Global Catalogue of Microorganisms (GCM) 10K type strain sequencing project: providing services to taxonomists for standard genome sequencing and annotation.</title>
        <authorList>
            <consortium name="The Broad Institute Genomics Platform"/>
            <consortium name="The Broad Institute Genome Sequencing Center for Infectious Disease"/>
            <person name="Wu L."/>
            <person name="Ma J."/>
        </authorList>
    </citation>
    <scope>NUCLEOTIDE SEQUENCE [LARGE SCALE GENOMIC DNA]</scope>
    <source>
        <strain evidence="2">KCTC 52644</strain>
    </source>
</reference>
<proteinExistence type="predicted"/>
<comment type="caution">
    <text evidence="1">The sequence shown here is derived from an EMBL/GenBank/DDBJ whole genome shotgun (WGS) entry which is preliminary data.</text>
</comment>
<dbReference type="Proteomes" id="UP001597549">
    <property type="component" value="Unassembled WGS sequence"/>
</dbReference>
<dbReference type="Gene3D" id="3.30.460.40">
    <property type="match status" value="1"/>
</dbReference>
<evidence type="ECO:0008006" key="3">
    <source>
        <dbReference type="Google" id="ProtNLM"/>
    </source>
</evidence>